<sequence>MDVTNKAPEVYVRYQCSCTTPTGIHGLQLPAHFPTRMLASSDMVDCLCQPLDEFYLCDTCNLLKCQRCIKEDVLFHYCPNCHFEVQGAISQADKMKCWRNCLLCPECQSNLTVMEELTISAGGDKEVSVDVIAEPAVSGEAGSKSRKFHYFCYACKYDSREMGLIFDKTMFLANAVAEIEKNKSPLWKELSVLQLHYDIEHMVPHFFSFNPALYAIEGVEGFDIRVADLFRLRGRPYQSQLSKEMEEDPTLEEKIHQEEKDHLYYLTTLPDVSYAPPIHKLVASGQCGANDKLDRFPQRQPLRSRRVKSCLTCQTVLSRPNPKVNHSHRFAFKYPGINYVPAVALFEVPKLVADKPLTVGLRFTNPLYYKVFIKLSSPLAPDWFVPYESNRPEDVPPADGELAPGSLDRDPSARFPPEFNHLLDLPTPKFSVEAYREGWEMDEGREMDELYDGDDDFDIEGDEEELAALASLSSRPTLLNTQEALQFDPKNPYKAIVDRHANTTAILVAVTPRGESGTEVVVPLLLTYTTRLLPRDKEGADDDAASTAGNRPTSPANDTSANPSTLPDQSAGCITTTDSGREYHTRHTWIYVKLGNIA</sequence>
<proteinExistence type="predicted"/>
<reference evidence="1" key="1">
    <citation type="submission" date="2022-04" db="EMBL/GenBank/DDBJ databases">
        <title>Genome of the entomopathogenic fungus Entomophthora muscae.</title>
        <authorList>
            <person name="Elya C."/>
            <person name="Lovett B.R."/>
            <person name="Lee E."/>
            <person name="Macias A.M."/>
            <person name="Hajek A.E."/>
            <person name="De Bivort B.L."/>
            <person name="Kasson M.T."/>
            <person name="De Fine Licht H.H."/>
            <person name="Stajich J.E."/>
        </authorList>
    </citation>
    <scope>NUCLEOTIDE SEQUENCE</scope>
    <source>
        <strain evidence="1">Berkeley</strain>
    </source>
</reference>
<name>A0ACC2RI39_9FUNG</name>
<dbReference type="Proteomes" id="UP001165960">
    <property type="component" value="Unassembled WGS sequence"/>
</dbReference>
<keyword evidence="2" id="KW-1185">Reference proteome</keyword>
<comment type="caution">
    <text evidence="1">The sequence shown here is derived from an EMBL/GenBank/DDBJ whole genome shotgun (WGS) entry which is preliminary data.</text>
</comment>
<dbReference type="EMBL" id="QTSX02007203">
    <property type="protein sequence ID" value="KAJ9049737.1"/>
    <property type="molecule type" value="Genomic_DNA"/>
</dbReference>
<accession>A0ACC2RI39</accession>
<gene>
    <name evidence="1" type="ORF">DSO57_1021382</name>
</gene>
<organism evidence="1 2">
    <name type="scientific">Entomophthora muscae</name>
    <dbReference type="NCBI Taxonomy" id="34485"/>
    <lineage>
        <taxon>Eukaryota</taxon>
        <taxon>Fungi</taxon>
        <taxon>Fungi incertae sedis</taxon>
        <taxon>Zoopagomycota</taxon>
        <taxon>Entomophthoromycotina</taxon>
        <taxon>Entomophthoromycetes</taxon>
        <taxon>Entomophthorales</taxon>
        <taxon>Entomophthoraceae</taxon>
        <taxon>Entomophthora</taxon>
    </lineage>
</organism>
<protein>
    <submittedName>
        <fullName evidence="1">Uncharacterized protein</fullName>
    </submittedName>
</protein>
<evidence type="ECO:0000313" key="2">
    <source>
        <dbReference type="Proteomes" id="UP001165960"/>
    </source>
</evidence>
<evidence type="ECO:0000313" key="1">
    <source>
        <dbReference type="EMBL" id="KAJ9049737.1"/>
    </source>
</evidence>